<dbReference type="NCBIfam" id="TIGR00414">
    <property type="entry name" value="serS"/>
    <property type="match status" value="1"/>
</dbReference>
<evidence type="ECO:0000256" key="16">
    <source>
        <dbReference type="PIRSR" id="PIRSR001529-2"/>
    </source>
</evidence>
<keyword evidence="9" id="KW-0648">Protein biosynthesis</keyword>
<evidence type="ECO:0000256" key="12">
    <source>
        <dbReference type="ARBA" id="ARBA00047929"/>
    </source>
</evidence>
<feature type="binding site" evidence="15">
    <location>
        <position position="379"/>
    </location>
    <ligand>
        <name>L-serine</name>
        <dbReference type="ChEBI" id="CHEBI:33384"/>
    </ligand>
</feature>
<comment type="similarity">
    <text evidence="3">Belongs to the class-II aminoacyl-tRNA synthetase family. Type-1 seryl-tRNA synthetase subfamily.</text>
</comment>
<evidence type="ECO:0000256" key="6">
    <source>
        <dbReference type="ARBA" id="ARBA00022598"/>
    </source>
</evidence>
<keyword evidence="7" id="KW-0547">Nucleotide-binding</keyword>
<gene>
    <name evidence="18" type="ORF">A3H60_01790</name>
</gene>
<feature type="binding site" evidence="15">
    <location>
        <position position="226"/>
    </location>
    <ligand>
        <name>L-serine</name>
        <dbReference type="ChEBI" id="CHEBI:33384"/>
    </ligand>
</feature>
<keyword evidence="5" id="KW-0963">Cytoplasm</keyword>
<dbReference type="InterPro" id="IPR002317">
    <property type="entry name" value="Ser-tRNA-ligase_type_1"/>
</dbReference>
<name>A0A1G2ULE9_9BACT</name>
<comment type="subcellular location">
    <subcellularLocation>
        <location evidence="1">Cytoplasm</location>
    </subcellularLocation>
</comment>
<comment type="catalytic activity">
    <reaction evidence="12">
        <text>tRNA(Sec) + L-serine + ATP = L-seryl-tRNA(Sec) + AMP + diphosphate + H(+)</text>
        <dbReference type="Rhea" id="RHEA:42580"/>
        <dbReference type="Rhea" id="RHEA-COMP:9742"/>
        <dbReference type="Rhea" id="RHEA-COMP:10128"/>
        <dbReference type="ChEBI" id="CHEBI:15378"/>
        <dbReference type="ChEBI" id="CHEBI:30616"/>
        <dbReference type="ChEBI" id="CHEBI:33019"/>
        <dbReference type="ChEBI" id="CHEBI:33384"/>
        <dbReference type="ChEBI" id="CHEBI:78442"/>
        <dbReference type="ChEBI" id="CHEBI:78533"/>
        <dbReference type="ChEBI" id="CHEBI:456215"/>
        <dbReference type="EC" id="6.1.1.11"/>
    </reaction>
</comment>
<evidence type="ECO:0000256" key="1">
    <source>
        <dbReference type="ARBA" id="ARBA00004496"/>
    </source>
</evidence>
<dbReference type="PROSITE" id="PS50862">
    <property type="entry name" value="AA_TRNA_LIGASE_II"/>
    <property type="match status" value="1"/>
</dbReference>
<dbReference type="Gene3D" id="1.10.287.40">
    <property type="entry name" value="Serine-tRNA synthetase, tRNA binding domain"/>
    <property type="match status" value="1"/>
</dbReference>
<dbReference type="InterPro" id="IPR002314">
    <property type="entry name" value="aa-tRNA-synt_IIb"/>
</dbReference>
<dbReference type="PANTHER" id="PTHR43697">
    <property type="entry name" value="SERYL-TRNA SYNTHETASE"/>
    <property type="match status" value="1"/>
</dbReference>
<dbReference type="SUPFAM" id="SSF55681">
    <property type="entry name" value="Class II aaRS and biotin synthetases"/>
    <property type="match status" value="1"/>
</dbReference>
<dbReference type="Pfam" id="PF00587">
    <property type="entry name" value="tRNA-synt_2b"/>
    <property type="match status" value="1"/>
</dbReference>
<keyword evidence="6 18" id="KW-0436">Ligase</keyword>
<dbReference type="PRINTS" id="PR00981">
    <property type="entry name" value="TRNASYNTHSER"/>
</dbReference>
<dbReference type="Proteomes" id="UP000177202">
    <property type="component" value="Unassembled WGS sequence"/>
</dbReference>
<evidence type="ECO:0000256" key="9">
    <source>
        <dbReference type="ARBA" id="ARBA00022917"/>
    </source>
</evidence>
<feature type="binding site" evidence="15">
    <location>
        <position position="257"/>
    </location>
    <ligand>
        <name>L-serine</name>
        <dbReference type="ChEBI" id="CHEBI:33384"/>
    </ligand>
</feature>
<dbReference type="EMBL" id="MHWP01000019">
    <property type="protein sequence ID" value="OHB10221.1"/>
    <property type="molecule type" value="Genomic_DNA"/>
</dbReference>
<sequence>MLDIKFIRENKDLVQQAAKKKRVEFDVDKLVSVDDKRKTLLGKVEEKRAEQKVASNSIVKASSDERDKILGKMKKLKADLETEEYALKKVIQEWQTLMLAVPNVPDTTVPEGDGEEGNVVLKTWGEKPKFDFEPRNHMEIMKDLNMADFERGTKVHGFRGYFLKNSGAMLSWAIWNYSRDFFLRKGFDLFIPPTIVHKNFFYGTGHLPGGAEDIYQTQDGDYLAGTAEVPLMAYHAEEILEKKDLPKRFLAFSPCYRREAGSYSKDVKGLIRVHEFFKLEQLILCEASHDESVKLHEELNRNTEEFIESLGLPYQQLVICTGDLKGAHVKSYDTELWVPKEGKYREIASASYYHDFQTRRLNIRYKDDDGRLKYAHSLNATAIATPRILVSLVENFQQADGSVKIPDTLVPYMNGLAFIKK</sequence>
<dbReference type="InterPro" id="IPR045864">
    <property type="entry name" value="aa-tRNA-synth_II/BPL/LPL"/>
</dbReference>
<proteinExistence type="inferred from homology"/>
<dbReference type="InterPro" id="IPR010978">
    <property type="entry name" value="tRNA-bd_arm"/>
</dbReference>
<evidence type="ECO:0000256" key="14">
    <source>
        <dbReference type="NCBIfam" id="TIGR00414"/>
    </source>
</evidence>
<evidence type="ECO:0000256" key="5">
    <source>
        <dbReference type="ARBA" id="ARBA00022490"/>
    </source>
</evidence>
<organism evidence="18 19">
    <name type="scientific">Candidatus Zambryskibacteria bacterium RIFCSPLOWO2_02_FULL_44_12b</name>
    <dbReference type="NCBI Taxonomy" id="1802772"/>
    <lineage>
        <taxon>Bacteria</taxon>
        <taxon>Candidatus Zambryskiibacteriota</taxon>
    </lineage>
</organism>
<dbReference type="SUPFAM" id="SSF46589">
    <property type="entry name" value="tRNA-binding arm"/>
    <property type="match status" value="1"/>
</dbReference>
<evidence type="ECO:0000313" key="19">
    <source>
        <dbReference type="Proteomes" id="UP000177202"/>
    </source>
</evidence>
<dbReference type="Pfam" id="PF02403">
    <property type="entry name" value="Seryl_tRNA_N"/>
    <property type="match status" value="1"/>
</dbReference>
<feature type="site" description="Important for serine binding" evidence="15">
    <location>
        <position position="381"/>
    </location>
</feature>
<dbReference type="CDD" id="cd00770">
    <property type="entry name" value="SerRS_core"/>
    <property type="match status" value="1"/>
</dbReference>
<evidence type="ECO:0000256" key="8">
    <source>
        <dbReference type="ARBA" id="ARBA00022840"/>
    </source>
</evidence>
<evidence type="ECO:0000259" key="17">
    <source>
        <dbReference type="PROSITE" id="PS50862"/>
    </source>
</evidence>
<reference evidence="18 19" key="1">
    <citation type="journal article" date="2016" name="Nat. Commun.">
        <title>Thousands of microbial genomes shed light on interconnected biogeochemical processes in an aquifer system.</title>
        <authorList>
            <person name="Anantharaman K."/>
            <person name="Brown C.T."/>
            <person name="Hug L.A."/>
            <person name="Sharon I."/>
            <person name="Castelle C.J."/>
            <person name="Probst A.J."/>
            <person name="Thomas B.C."/>
            <person name="Singh A."/>
            <person name="Wilkins M.J."/>
            <person name="Karaoz U."/>
            <person name="Brodie E.L."/>
            <person name="Williams K.H."/>
            <person name="Hubbard S.S."/>
            <person name="Banfield J.F."/>
        </authorList>
    </citation>
    <scope>NUCLEOTIDE SEQUENCE [LARGE SCALE GENOMIC DNA]</scope>
</reference>
<comment type="caution">
    <text evidence="18">The sequence shown here is derived from an EMBL/GenBank/DDBJ whole genome shotgun (WGS) entry which is preliminary data.</text>
</comment>
<keyword evidence="10" id="KW-0030">Aminoacyl-tRNA synthetase</keyword>
<evidence type="ECO:0000313" key="18">
    <source>
        <dbReference type="EMBL" id="OHB10221.1"/>
    </source>
</evidence>
<dbReference type="PANTHER" id="PTHR43697:SF1">
    <property type="entry name" value="SERINE--TRNA LIGASE"/>
    <property type="match status" value="1"/>
</dbReference>
<dbReference type="InterPro" id="IPR015866">
    <property type="entry name" value="Ser-tRNA-synth_1_N"/>
</dbReference>
<keyword evidence="8 16" id="KW-0067">ATP-binding</keyword>
<evidence type="ECO:0000256" key="10">
    <source>
        <dbReference type="ARBA" id="ARBA00023146"/>
    </source>
</evidence>
<comment type="catalytic activity">
    <reaction evidence="13">
        <text>tRNA(Ser) + L-serine + ATP = L-seryl-tRNA(Ser) + AMP + diphosphate + H(+)</text>
        <dbReference type="Rhea" id="RHEA:12292"/>
        <dbReference type="Rhea" id="RHEA-COMP:9669"/>
        <dbReference type="Rhea" id="RHEA-COMP:9703"/>
        <dbReference type="ChEBI" id="CHEBI:15378"/>
        <dbReference type="ChEBI" id="CHEBI:30616"/>
        <dbReference type="ChEBI" id="CHEBI:33019"/>
        <dbReference type="ChEBI" id="CHEBI:33384"/>
        <dbReference type="ChEBI" id="CHEBI:78442"/>
        <dbReference type="ChEBI" id="CHEBI:78533"/>
        <dbReference type="ChEBI" id="CHEBI:456215"/>
        <dbReference type="EC" id="6.1.1.11"/>
    </reaction>
</comment>
<feature type="domain" description="Aminoacyl-transfer RNA synthetases class-II family profile" evidence="17">
    <location>
        <begin position="179"/>
        <end position="406"/>
    </location>
</feature>
<protein>
    <recommendedName>
        <fullName evidence="11 14">Serine--tRNA ligase</fullName>
        <ecNumber evidence="4 14">6.1.1.11</ecNumber>
    </recommendedName>
</protein>
<evidence type="ECO:0000256" key="7">
    <source>
        <dbReference type="ARBA" id="ARBA00022741"/>
    </source>
</evidence>
<dbReference type="AlphaFoldDB" id="A0A1G2ULE9"/>
<dbReference type="InterPro" id="IPR033729">
    <property type="entry name" value="SerRS_core"/>
</dbReference>
<evidence type="ECO:0000256" key="13">
    <source>
        <dbReference type="ARBA" id="ARBA00048823"/>
    </source>
</evidence>
<feature type="binding site" evidence="16">
    <location>
        <begin position="257"/>
        <end position="259"/>
    </location>
    <ligand>
        <name>ATP</name>
        <dbReference type="ChEBI" id="CHEBI:30616"/>
    </ligand>
</feature>
<evidence type="ECO:0000256" key="15">
    <source>
        <dbReference type="PIRSR" id="PIRSR001529-1"/>
    </source>
</evidence>
<comment type="pathway">
    <text evidence="2">Aminoacyl-tRNA biosynthesis; selenocysteinyl-tRNA(Sec) biosynthesis; L-seryl-tRNA(Sec) from L-serine and tRNA(Sec): step 1/1.</text>
</comment>
<dbReference type="InterPro" id="IPR006195">
    <property type="entry name" value="aa-tRNA-synth_II"/>
</dbReference>
<evidence type="ECO:0000256" key="4">
    <source>
        <dbReference type="ARBA" id="ARBA00012840"/>
    </source>
</evidence>
<dbReference type="GO" id="GO:0004828">
    <property type="term" value="F:serine-tRNA ligase activity"/>
    <property type="evidence" value="ECO:0007669"/>
    <property type="project" value="UniProtKB-UniRule"/>
</dbReference>
<feature type="binding site" evidence="16">
    <location>
        <begin position="346"/>
        <end position="349"/>
    </location>
    <ligand>
        <name>ATP</name>
        <dbReference type="ChEBI" id="CHEBI:30616"/>
    </ligand>
</feature>
<feature type="binding site" evidence="15">
    <location>
        <position position="280"/>
    </location>
    <ligand>
        <name>L-serine</name>
        <dbReference type="ChEBI" id="CHEBI:33384"/>
    </ligand>
</feature>
<dbReference type="GO" id="GO:0006434">
    <property type="term" value="P:seryl-tRNA aminoacylation"/>
    <property type="evidence" value="ECO:0007669"/>
    <property type="project" value="UniProtKB-UniRule"/>
</dbReference>
<evidence type="ECO:0000256" key="2">
    <source>
        <dbReference type="ARBA" id="ARBA00005045"/>
    </source>
</evidence>
<dbReference type="GO" id="GO:0005737">
    <property type="term" value="C:cytoplasm"/>
    <property type="evidence" value="ECO:0007669"/>
    <property type="project" value="UniProtKB-SubCell"/>
</dbReference>
<dbReference type="InterPro" id="IPR042103">
    <property type="entry name" value="SerRS_1_N_sf"/>
</dbReference>
<dbReference type="EC" id="6.1.1.11" evidence="4 14"/>
<dbReference type="Gene3D" id="3.30.930.10">
    <property type="entry name" value="Bira Bifunctional Protein, Domain 2"/>
    <property type="match status" value="1"/>
</dbReference>
<evidence type="ECO:0000256" key="11">
    <source>
        <dbReference type="ARBA" id="ARBA00039158"/>
    </source>
</evidence>
<dbReference type="GO" id="GO:0005524">
    <property type="term" value="F:ATP binding"/>
    <property type="evidence" value="ECO:0007669"/>
    <property type="project" value="UniProtKB-KW"/>
</dbReference>
<dbReference type="STRING" id="1802772.A3H60_01790"/>
<evidence type="ECO:0000256" key="3">
    <source>
        <dbReference type="ARBA" id="ARBA00010728"/>
    </source>
</evidence>
<feature type="binding site" evidence="16">
    <location>
        <begin position="273"/>
        <end position="276"/>
    </location>
    <ligand>
        <name>ATP</name>
        <dbReference type="ChEBI" id="CHEBI:30616"/>
    </ligand>
</feature>
<dbReference type="PIRSF" id="PIRSF001529">
    <property type="entry name" value="Ser-tRNA-synth_IIa"/>
    <property type="match status" value="1"/>
</dbReference>
<accession>A0A1G2ULE9</accession>